<keyword evidence="2 3" id="KW-0808">Transferase</keyword>
<dbReference type="GO" id="GO:0008146">
    <property type="term" value="F:sulfotransferase activity"/>
    <property type="evidence" value="ECO:0007669"/>
    <property type="project" value="InterPro"/>
</dbReference>
<evidence type="ECO:0000259" key="4">
    <source>
        <dbReference type="Pfam" id="PF00685"/>
    </source>
</evidence>
<sequence length="344" mass="39073">MATSKTNTFDATANEGYRKTYEKLEEMSATLAQGESWLGNGVQILQFQGFWVPKFCLQGVMLINDHFKPRPTDIILSTFPKCGTTWLRAIIFAILHRNSYGFDENHPLLKSNPLNLVPFLEILIQEGGSIETLSSPRFLSSHLPFSLFPKSMTMAAASSSPCDGGRFVYICREPKDVLVSMWHYMNKLRGRVAEELPPLSLEQAFDLFCKGVTFSGSYWDHVLEYWKASLESPNKVLFLKYEDLKREPSGNVRKLADFLDLPFSVEEENEGMVEKIVELCSFENLSNLDVNKNGKTPGKHPGANSDFFRKGQIGDWRNHLTPQMIEVLDKTTKEKFQDTGLSFD</sequence>
<dbReference type="EMBL" id="AWUE01019531">
    <property type="protein sequence ID" value="OMO72984.1"/>
    <property type="molecule type" value="Genomic_DNA"/>
</dbReference>
<dbReference type="OrthoDB" id="205623at2759"/>
<dbReference type="PANTHER" id="PTHR11783">
    <property type="entry name" value="SULFOTRANSFERASE SULT"/>
    <property type="match status" value="1"/>
</dbReference>
<organism evidence="5 6">
    <name type="scientific">Corchorus olitorius</name>
    <dbReference type="NCBI Taxonomy" id="93759"/>
    <lineage>
        <taxon>Eukaryota</taxon>
        <taxon>Viridiplantae</taxon>
        <taxon>Streptophyta</taxon>
        <taxon>Embryophyta</taxon>
        <taxon>Tracheophyta</taxon>
        <taxon>Spermatophyta</taxon>
        <taxon>Magnoliopsida</taxon>
        <taxon>eudicotyledons</taxon>
        <taxon>Gunneridae</taxon>
        <taxon>Pentapetalae</taxon>
        <taxon>rosids</taxon>
        <taxon>malvids</taxon>
        <taxon>Malvales</taxon>
        <taxon>Malvaceae</taxon>
        <taxon>Grewioideae</taxon>
        <taxon>Apeibeae</taxon>
        <taxon>Corchorus</taxon>
    </lineage>
</organism>
<proteinExistence type="inferred from homology"/>
<evidence type="ECO:0000256" key="1">
    <source>
        <dbReference type="ARBA" id="ARBA00005771"/>
    </source>
</evidence>
<gene>
    <name evidence="5" type="ORF">COLO4_27325</name>
</gene>
<reference evidence="6" key="1">
    <citation type="submission" date="2013-09" db="EMBL/GenBank/DDBJ databases">
        <title>Corchorus olitorius genome sequencing.</title>
        <authorList>
            <person name="Alam M."/>
            <person name="Haque M.S."/>
            <person name="Islam M.S."/>
            <person name="Emdad E.M."/>
            <person name="Islam M.M."/>
            <person name="Ahmed B."/>
            <person name="Halim A."/>
            <person name="Hossen Q.M.M."/>
            <person name="Hossain M.Z."/>
            <person name="Ahmed R."/>
            <person name="Khan M.M."/>
            <person name="Islam R."/>
            <person name="Rashid M.M."/>
            <person name="Khan S.A."/>
            <person name="Rahman M.S."/>
            <person name="Alam M."/>
            <person name="Yahiya A.S."/>
            <person name="Khan M.S."/>
            <person name="Azam M.S."/>
            <person name="Haque T."/>
            <person name="Lashkar M.Z.H."/>
            <person name="Akhand A.I."/>
            <person name="Morshed G."/>
            <person name="Roy S."/>
            <person name="Uddin K.S."/>
            <person name="Rabeya T."/>
            <person name="Hossain A.S."/>
            <person name="Chowdhury A."/>
            <person name="Snigdha A.R."/>
            <person name="Mortoza M.S."/>
            <person name="Matin S.A."/>
            <person name="Hoque S.M.E."/>
            <person name="Islam M.K."/>
            <person name="Roy D.K."/>
            <person name="Haider R."/>
            <person name="Moosa M.M."/>
            <person name="Elias S.M."/>
            <person name="Hasan A.M."/>
            <person name="Jahan S."/>
            <person name="Shafiuddin M."/>
            <person name="Mahmood N."/>
            <person name="Shommy N.S."/>
        </authorList>
    </citation>
    <scope>NUCLEOTIDE SEQUENCE [LARGE SCALE GENOMIC DNA]</scope>
    <source>
        <strain evidence="6">cv. O-4</strain>
    </source>
</reference>
<feature type="domain" description="Sulfotransferase" evidence="4">
    <location>
        <begin position="71"/>
        <end position="340"/>
    </location>
</feature>
<dbReference type="Gene3D" id="3.40.50.300">
    <property type="entry name" value="P-loop containing nucleotide triphosphate hydrolases"/>
    <property type="match status" value="1"/>
</dbReference>
<dbReference type="EC" id="2.8.2.-" evidence="3"/>
<dbReference type="InterPro" id="IPR000863">
    <property type="entry name" value="Sulfotransferase_dom"/>
</dbReference>
<dbReference type="Proteomes" id="UP000187203">
    <property type="component" value="Unassembled WGS sequence"/>
</dbReference>
<dbReference type="AlphaFoldDB" id="A0A1R3HRU3"/>
<keyword evidence="6" id="KW-1185">Reference proteome</keyword>
<dbReference type="InterPro" id="IPR027417">
    <property type="entry name" value="P-loop_NTPase"/>
</dbReference>
<name>A0A1R3HRU3_9ROSI</name>
<protein>
    <recommendedName>
        <fullName evidence="3">Sulfotransferase</fullName>
        <ecNumber evidence="3">2.8.2.-</ecNumber>
    </recommendedName>
</protein>
<evidence type="ECO:0000256" key="2">
    <source>
        <dbReference type="ARBA" id="ARBA00022679"/>
    </source>
</evidence>
<comment type="similarity">
    <text evidence="1 3">Belongs to the sulfotransferase 1 family.</text>
</comment>
<evidence type="ECO:0000313" key="5">
    <source>
        <dbReference type="EMBL" id="OMO72984.1"/>
    </source>
</evidence>
<evidence type="ECO:0000256" key="3">
    <source>
        <dbReference type="RuleBase" id="RU361155"/>
    </source>
</evidence>
<evidence type="ECO:0000313" key="6">
    <source>
        <dbReference type="Proteomes" id="UP000187203"/>
    </source>
</evidence>
<accession>A0A1R3HRU3</accession>
<dbReference type="SUPFAM" id="SSF52540">
    <property type="entry name" value="P-loop containing nucleoside triphosphate hydrolases"/>
    <property type="match status" value="1"/>
</dbReference>
<comment type="caution">
    <text evidence="5">The sequence shown here is derived from an EMBL/GenBank/DDBJ whole genome shotgun (WGS) entry which is preliminary data.</text>
</comment>
<dbReference type="Pfam" id="PF00685">
    <property type="entry name" value="Sulfotransfer_1"/>
    <property type="match status" value="1"/>
</dbReference>